<dbReference type="EMBL" id="CAJNOK010001087">
    <property type="protein sequence ID" value="CAF0792836.1"/>
    <property type="molecule type" value="Genomic_DNA"/>
</dbReference>
<dbReference type="OrthoDB" id="9984852at2759"/>
<reference evidence="2" key="1">
    <citation type="submission" date="2021-02" db="EMBL/GenBank/DDBJ databases">
        <authorList>
            <person name="Nowell W R."/>
        </authorList>
    </citation>
    <scope>NUCLEOTIDE SEQUENCE</scope>
</reference>
<evidence type="ECO:0000313" key="2">
    <source>
        <dbReference type="EMBL" id="CAF0756447.1"/>
    </source>
</evidence>
<dbReference type="EMBL" id="CAJNOQ010000102">
    <property type="protein sequence ID" value="CAF0756447.1"/>
    <property type="molecule type" value="Genomic_DNA"/>
</dbReference>
<evidence type="ECO:0000313" key="3">
    <source>
        <dbReference type="EMBL" id="CAF0792836.1"/>
    </source>
</evidence>
<comment type="caution">
    <text evidence="2">The sequence shown here is derived from an EMBL/GenBank/DDBJ whole genome shotgun (WGS) entry which is preliminary data.</text>
</comment>
<dbReference type="Proteomes" id="UP000681722">
    <property type="component" value="Unassembled WGS sequence"/>
</dbReference>
<dbReference type="EMBL" id="CAJOBA010001087">
    <property type="protein sequence ID" value="CAF3575575.1"/>
    <property type="molecule type" value="Genomic_DNA"/>
</dbReference>
<dbReference type="Proteomes" id="UP000663829">
    <property type="component" value="Unassembled WGS sequence"/>
</dbReference>
<feature type="transmembrane region" description="Helical" evidence="1">
    <location>
        <begin position="77"/>
        <end position="98"/>
    </location>
</feature>
<dbReference type="EMBL" id="CAJOBC010000102">
    <property type="protein sequence ID" value="CAF3536848.1"/>
    <property type="molecule type" value="Genomic_DNA"/>
</dbReference>
<keyword evidence="1" id="KW-1133">Transmembrane helix</keyword>
<organism evidence="2 6">
    <name type="scientific">Didymodactylos carnosus</name>
    <dbReference type="NCBI Taxonomy" id="1234261"/>
    <lineage>
        <taxon>Eukaryota</taxon>
        <taxon>Metazoa</taxon>
        <taxon>Spiralia</taxon>
        <taxon>Gnathifera</taxon>
        <taxon>Rotifera</taxon>
        <taxon>Eurotatoria</taxon>
        <taxon>Bdelloidea</taxon>
        <taxon>Philodinida</taxon>
        <taxon>Philodinidae</taxon>
        <taxon>Didymodactylos</taxon>
    </lineage>
</organism>
<name>A0A813PQY6_9BILA</name>
<keyword evidence="6" id="KW-1185">Reference proteome</keyword>
<keyword evidence="1" id="KW-0812">Transmembrane</keyword>
<keyword evidence="1" id="KW-0472">Membrane</keyword>
<proteinExistence type="predicted"/>
<evidence type="ECO:0000256" key="1">
    <source>
        <dbReference type="SAM" id="Phobius"/>
    </source>
</evidence>
<protein>
    <submittedName>
        <fullName evidence="2">Uncharacterized protein</fullName>
    </submittedName>
</protein>
<dbReference type="AlphaFoldDB" id="A0A813PQY6"/>
<dbReference type="Proteomes" id="UP000682733">
    <property type="component" value="Unassembled WGS sequence"/>
</dbReference>
<gene>
    <name evidence="2" type="ORF">GPM918_LOCUS1137</name>
    <name evidence="3" type="ORF">OVA965_LOCUS4227</name>
    <name evidence="4" type="ORF">SRO942_LOCUS1137</name>
    <name evidence="5" type="ORF">TMI583_LOCUS4225</name>
</gene>
<evidence type="ECO:0000313" key="4">
    <source>
        <dbReference type="EMBL" id="CAF3536848.1"/>
    </source>
</evidence>
<evidence type="ECO:0000313" key="6">
    <source>
        <dbReference type="Proteomes" id="UP000663829"/>
    </source>
</evidence>
<dbReference type="Proteomes" id="UP000677228">
    <property type="component" value="Unassembled WGS sequence"/>
</dbReference>
<accession>A0A813PQY6</accession>
<evidence type="ECO:0000313" key="5">
    <source>
        <dbReference type="EMBL" id="CAF3575575.1"/>
    </source>
</evidence>
<sequence>MICVMKKKRLTFSWLSNHYLLYLYSEIEEFTNIVYDFTLCHIEQPLENIFGYLCYCINFRRYCICSPSILTCSKIACYSYFIAFLIYYLLLPFAYIYFVNIQHKYFIDPLLSANGQCVDIKFVRTSIELNEDQKQLTKNFLRYVKVAISNKTFAYAYSENNYTSLHRLFDFLVINNYRYIICGKNLYFYTLFDSYSSLFRDKNNRTYYIFDLKSAYFVYDRPPFIDICIYLENRSQIAELIKVLKQKFSHTINYYSSINLIDIDLSYTKVSLKLYLKDLNSTHLEHVATHNGWLIDMYKQFSFFTYDYMISAQLFETNKYIEYFDYKQIPVPTEPLLALTEMIQQNVIIKSMCTI</sequence>